<keyword evidence="1" id="KW-0175">Coiled coil</keyword>
<dbReference type="AlphaFoldDB" id="A0A3P8B5N0"/>
<feature type="region of interest" description="Disordered" evidence="2">
    <location>
        <begin position="615"/>
        <end position="643"/>
    </location>
</feature>
<reference evidence="5" key="2">
    <citation type="submission" date="2019-09" db="UniProtKB">
        <authorList>
            <consortium name="WormBaseParasite"/>
        </authorList>
    </citation>
    <scope>IDENTIFICATION</scope>
</reference>
<dbReference type="EMBL" id="UZAH01025864">
    <property type="protein sequence ID" value="VDO71858.1"/>
    <property type="molecule type" value="Genomic_DNA"/>
</dbReference>
<evidence type="ECO:0000256" key="2">
    <source>
        <dbReference type="SAM" id="MobiDB-lite"/>
    </source>
</evidence>
<sequence>MSEGISKNDLAALFGSKAPKTENVSTINPLSDQNRKDLVKEYYAKTNQSLVMRIHRLEVDLANSRKLVEQLRSENFSLKQKLSDSENRENGEEIEALVNERRKMDRIGYISRRAIAFLQKTAVNLKDAYEDFGIALEVETDSLPGENSESRCRLSSLVADGEPRLEPVSESPCLDLEALKAVGKNDDVVLRFQASETPAVRGCREGDASRQGPGISPIDQSIVTDKGACAAAFGHREEPAGPRREQTNVREVRTVLGEVQQSQLRPRCRKPSDEEEKMDTNTESDTGSMISIIPVSLLAAAQKSGFDVDALEVVPESNMIPVYDASGNRMEFLGAVKMKVEIEGGKGTEVAFHISDVKDEEILLGTNALERLGIHIVLSPENAVEHGAEGEERVVVTRRMYIPAHGRAMVSARCEGDCSDDERVVWPHKSGMAAGVFRIYDQRLEMPVINDSDEPMILKEGEEIGSWGTEKWRERWEDLNPLMMDSGSNAIDEDQRRKLLHEQVRESSGAKKLGDDIVAVLDEFRNAFSVGLTACRFVPSMGNCFSLKHKRKDIDRDHPTVSRWLASCDFSSVPDIDDLAEEEHAPNCVIYDSVLGGDNPEGDCDGYTTAVENMESEEDDQSRDVVGQAAPSSSGNSGQPGNLYLLSDEESIYETSDEQGAFESCAETPRTKPVEIEAISLEGEEDDVVEELSENLVSPRIKLESLVDRRGRVRRSERVQLYLDEKRQSAQRV</sequence>
<keyword evidence="4" id="KW-1185">Reference proteome</keyword>
<evidence type="ECO:0000256" key="1">
    <source>
        <dbReference type="SAM" id="Coils"/>
    </source>
</evidence>
<proteinExistence type="predicted"/>
<dbReference type="CDD" id="cd00303">
    <property type="entry name" value="retropepsin_like"/>
    <property type="match status" value="1"/>
</dbReference>
<feature type="compositionally biased region" description="Low complexity" evidence="2">
    <location>
        <begin position="627"/>
        <end position="642"/>
    </location>
</feature>
<accession>A0A3P8B5N0</accession>
<evidence type="ECO:0000313" key="3">
    <source>
        <dbReference type="EMBL" id="VDO71858.1"/>
    </source>
</evidence>
<organism evidence="3">
    <name type="scientific">Heligmosomoides polygyrus</name>
    <name type="common">Parasitic roundworm</name>
    <dbReference type="NCBI Taxonomy" id="6339"/>
    <lineage>
        <taxon>Eukaryota</taxon>
        <taxon>Metazoa</taxon>
        <taxon>Ecdysozoa</taxon>
        <taxon>Nematoda</taxon>
        <taxon>Chromadorea</taxon>
        <taxon>Rhabditida</taxon>
        <taxon>Rhabditina</taxon>
        <taxon>Rhabditomorpha</taxon>
        <taxon>Strongyloidea</taxon>
        <taxon>Heligmosomidae</taxon>
        <taxon>Heligmosomoides</taxon>
    </lineage>
</organism>
<dbReference type="OrthoDB" id="5854989at2759"/>
<dbReference type="Proteomes" id="UP000050761">
    <property type="component" value="Unassembled WGS sequence"/>
</dbReference>
<feature type="region of interest" description="Disordered" evidence="2">
    <location>
        <begin position="260"/>
        <end position="286"/>
    </location>
</feature>
<evidence type="ECO:0000313" key="5">
    <source>
        <dbReference type="WBParaSite" id="HPBE_0000734601-mRNA-1"/>
    </source>
</evidence>
<name>A0A3P8B5N0_HELPZ</name>
<reference evidence="3 4" key="1">
    <citation type="submission" date="2018-11" db="EMBL/GenBank/DDBJ databases">
        <authorList>
            <consortium name="Pathogen Informatics"/>
        </authorList>
    </citation>
    <scope>NUCLEOTIDE SEQUENCE [LARGE SCALE GENOMIC DNA]</scope>
</reference>
<evidence type="ECO:0000313" key="4">
    <source>
        <dbReference type="Proteomes" id="UP000050761"/>
    </source>
</evidence>
<feature type="coiled-coil region" evidence="1">
    <location>
        <begin position="54"/>
        <end position="88"/>
    </location>
</feature>
<gene>
    <name evidence="3" type="ORF">HPBE_LOCUS7347</name>
</gene>
<dbReference type="WBParaSite" id="HPBE_0000734601-mRNA-1">
    <property type="protein sequence ID" value="HPBE_0000734601-mRNA-1"/>
    <property type="gene ID" value="HPBE_0000734601"/>
</dbReference>
<feature type="region of interest" description="Disordered" evidence="2">
    <location>
        <begin position="200"/>
        <end position="220"/>
    </location>
</feature>
<protein>
    <submittedName>
        <fullName evidence="5">Striatin domain-containing protein</fullName>
    </submittedName>
</protein>